<dbReference type="EMBL" id="CAJNDS010000681">
    <property type="protein sequence ID" value="CAE7227933.1"/>
    <property type="molecule type" value="Genomic_DNA"/>
</dbReference>
<dbReference type="Proteomes" id="UP000604046">
    <property type="component" value="Unassembled WGS sequence"/>
</dbReference>
<dbReference type="InterPro" id="IPR000685">
    <property type="entry name" value="RuBisCO_lsu_C"/>
</dbReference>
<dbReference type="SUPFAM" id="SSF51649">
    <property type="entry name" value="RuBisCo, C-terminal domain"/>
    <property type="match status" value="1"/>
</dbReference>
<comment type="caution">
    <text evidence="2">The sequence shown here is derived from an EMBL/GenBank/DDBJ whole genome shotgun (WGS) entry which is preliminary data.</text>
</comment>
<gene>
    <name evidence="2" type="primary">rbcL</name>
    <name evidence="2" type="ORF">SNAT2548_LOCUS9032</name>
</gene>
<reference evidence="2" key="1">
    <citation type="submission" date="2021-02" db="EMBL/GenBank/DDBJ databases">
        <authorList>
            <person name="Dougan E. K."/>
            <person name="Rhodes N."/>
            <person name="Thang M."/>
            <person name="Chan C."/>
        </authorList>
    </citation>
    <scope>NUCLEOTIDE SEQUENCE</scope>
</reference>
<dbReference type="GO" id="GO:0016984">
    <property type="term" value="F:ribulose-bisphosphate carboxylase activity"/>
    <property type="evidence" value="ECO:0007669"/>
    <property type="project" value="InterPro"/>
</dbReference>
<name>A0A812KI71_9DINO</name>
<sequence>MPANKASAATFAGACSVSSQGKALDYLEWKQTTPIIYGGMNALRLPALLESLAGLARSDVILTGGGSFGRKDAAKSGATSCHQAEERSGNVSLSDRDFEFGKSHEEINGVIQKDADQLYLGKCGHTDESLLQAASFDWDKAAAEACQCQLHVL</sequence>
<protein>
    <submittedName>
        <fullName evidence="2">RbcL protein</fullName>
    </submittedName>
</protein>
<dbReference type="AlphaFoldDB" id="A0A812KI71"/>
<accession>A0A812KI71</accession>
<dbReference type="InterPro" id="IPR036376">
    <property type="entry name" value="RuBisCO_lsu_C_sf"/>
</dbReference>
<dbReference type="Gene3D" id="3.20.20.110">
    <property type="entry name" value="Ribulose bisphosphate carboxylase, large subunit, C-terminal domain"/>
    <property type="match status" value="1"/>
</dbReference>
<evidence type="ECO:0000313" key="2">
    <source>
        <dbReference type="EMBL" id="CAE7227933.1"/>
    </source>
</evidence>
<keyword evidence="3" id="KW-1185">Reference proteome</keyword>
<dbReference type="Pfam" id="PF00016">
    <property type="entry name" value="RuBisCO_large"/>
    <property type="match status" value="1"/>
</dbReference>
<evidence type="ECO:0000259" key="1">
    <source>
        <dbReference type="Pfam" id="PF00016"/>
    </source>
</evidence>
<feature type="domain" description="Ribulose bisphosphate carboxylase large subunit C-terminal" evidence="1">
    <location>
        <begin position="25"/>
        <end position="107"/>
    </location>
</feature>
<proteinExistence type="predicted"/>
<organism evidence="2 3">
    <name type="scientific">Symbiodinium natans</name>
    <dbReference type="NCBI Taxonomy" id="878477"/>
    <lineage>
        <taxon>Eukaryota</taxon>
        <taxon>Sar</taxon>
        <taxon>Alveolata</taxon>
        <taxon>Dinophyceae</taxon>
        <taxon>Suessiales</taxon>
        <taxon>Symbiodiniaceae</taxon>
        <taxon>Symbiodinium</taxon>
    </lineage>
</organism>
<dbReference type="GO" id="GO:0000287">
    <property type="term" value="F:magnesium ion binding"/>
    <property type="evidence" value="ECO:0007669"/>
    <property type="project" value="InterPro"/>
</dbReference>
<evidence type="ECO:0000313" key="3">
    <source>
        <dbReference type="Proteomes" id="UP000604046"/>
    </source>
</evidence>